<dbReference type="RefSeq" id="XP_067760262.1">
    <property type="nucleotide sequence ID" value="XM_067912205.1"/>
</dbReference>
<dbReference type="AlphaFoldDB" id="A0A9P8LJE3"/>
<organism evidence="2 3">
    <name type="scientific">Spironucleus salmonicida</name>
    <dbReference type="NCBI Taxonomy" id="348837"/>
    <lineage>
        <taxon>Eukaryota</taxon>
        <taxon>Metamonada</taxon>
        <taxon>Diplomonadida</taxon>
        <taxon>Hexamitidae</taxon>
        <taxon>Hexamitinae</taxon>
        <taxon>Spironucleus</taxon>
    </lineage>
</organism>
<dbReference type="Proteomes" id="UP000018208">
    <property type="component" value="Unassembled WGS sequence"/>
</dbReference>
<protein>
    <submittedName>
        <fullName evidence="2">Transmembrane domain-containing protein</fullName>
    </submittedName>
</protein>
<keyword evidence="1" id="KW-0472">Membrane</keyword>
<keyword evidence="1" id="KW-1133">Transmembrane helix</keyword>
<proteinExistence type="predicted"/>
<reference evidence="2 3" key="1">
    <citation type="journal article" date="2014" name="PLoS Genet.">
        <title>The Genome of Spironucleus salmonicida Highlights a Fish Pathogen Adapted to Fluctuating Environments.</title>
        <authorList>
            <person name="Xu F."/>
            <person name="Jerlstrom-Hultqvist J."/>
            <person name="Einarsson E."/>
            <person name="Astvaldsson A."/>
            <person name="Svard S.G."/>
            <person name="Andersson J.O."/>
        </authorList>
    </citation>
    <scope>NUCLEOTIDE SEQUENCE [LARGE SCALE GENOMIC DNA]</scope>
    <source>
        <strain evidence="2 3">ATCC 50377</strain>
    </source>
</reference>
<sequence>MEKVINIITAIVCVVLSIICFLAVYIDNITVLIQAAFVILILLILAAAPFKGAAQFGVLNNPIGRPIVLTFVSGFYFPNFNAFCSSGWISCLLNIAGIIGFVYGLVLLIINIVLMAMKKIDYKQC</sequence>
<feature type="transmembrane region" description="Helical" evidence="1">
    <location>
        <begin position="7"/>
        <end position="26"/>
    </location>
</feature>
<evidence type="ECO:0000313" key="3">
    <source>
        <dbReference type="Proteomes" id="UP000018208"/>
    </source>
</evidence>
<feature type="transmembrane region" description="Helical" evidence="1">
    <location>
        <begin position="66"/>
        <end position="89"/>
    </location>
</feature>
<dbReference type="EMBL" id="AUWU02000009">
    <property type="protein sequence ID" value="KAH0569489.1"/>
    <property type="molecule type" value="Genomic_DNA"/>
</dbReference>
<evidence type="ECO:0000256" key="1">
    <source>
        <dbReference type="SAM" id="Phobius"/>
    </source>
</evidence>
<gene>
    <name evidence="2" type="ORF">SS50377_28438</name>
</gene>
<evidence type="ECO:0000313" key="2">
    <source>
        <dbReference type="EMBL" id="KAH0569489.1"/>
    </source>
</evidence>
<accession>A0A9P8LJE3</accession>
<name>A0A9P8LJE3_9EUKA</name>
<feature type="transmembrane region" description="Helical" evidence="1">
    <location>
        <begin position="32"/>
        <end position="54"/>
    </location>
</feature>
<dbReference type="KEGG" id="ssao:94302461"/>
<keyword evidence="3" id="KW-1185">Reference proteome</keyword>
<feature type="transmembrane region" description="Helical" evidence="1">
    <location>
        <begin position="95"/>
        <end position="117"/>
    </location>
</feature>
<dbReference type="GeneID" id="94302461"/>
<keyword evidence="1 2" id="KW-0812">Transmembrane</keyword>
<comment type="caution">
    <text evidence="2">The sequence shown here is derived from an EMBL/GenBank/DDBJ whole genome shotgun (WGS) entry which is preliminary data.</text>
</comment>